<evidence type="ECO:0000313" key="1">
    <source>
        <dbReference type="EMBL" id="NYZ70216.1"/>
    </source>
</evidence>
<feature type="non-terminal residue" evidence="1">
    <location>
        <position position="232"/>
    </location>
</feature>
<reference evidence="1 2" key="1">
    <citation type="submission" date="2020-07" db="EMBL/GenBank/DDBJ databases">
        <title>Endozoicomonas sp. nov., isolated from sediment.</title>
        <authorList>
            <person name="Gu T."/>
        </authorList>
    </citation>
    <scope>NUCLEOTIDE SEQUENCE [LARGE SCALE GENOMIC DNA]</scope>
    <source>
        <strain evidence="1 2">SM1973</strain>
    </source>
</reference>
<dbReference type="EMBL" id="JACCKB010000341">
    <property type="protein sequence ID" value="NYZ70216.1"/>
    <property type="molecule type" value="Genomic_DNA"/>
</dbReference>
<comment type="caution">
    <text evidence="1">The sequence shown here is derived from an EMBL/GenBank/DDBJ whole genome shotgun (WGS) entry which is preliminary data.</text>
</comment>
<name>A0A853IQK8_9GAMM</name>
<keyword evidence="2" id="KW-1185">Reference proteome</keyword>
<protein>
    <submittedName>
        <fullName evidence="1">Uncharacterized protein</fullName>
    </submittedName>
</protein>
<gene>
    <name evidence="1" type="ORF">H0A36_29840</name>
</gene>
<dbReference type="RefSeq" id="WP_180572128.1">
    <property type="nucleotide sequence ID" value="NZ_JACCKB010000341.1"/>
</dbReference>
<dbReference type="Proteomes" id="UP000569732">
    <property type="component" value="Unassembled WGS sequence"/>
</dbReference>
<proteinExistence type="predicted"/>
<accession>A0A853IQK8</accession>
<dbReference type="AlphaFoldDB" id="A0A853IQK8"/>
<organism evidence="1 2">
    <name type="scientific">Spartinivicinus marinus</name>
    <dbReference type="NCBI Taxonomy" id="2994442"/>
    <lineage>
        <taxon>Bacteria</taxon>
        <taxon>Pseudomonadati</taxon>
        <taxon>Pseudomonadota</taxon>
        <taxon>Gammaproteobacteria</taxon>
        <taxon>Oceanospirillales</taxon>
        <taxon>Zooshikellaceae</taxon>
        <taxon>Spartinivicinus</taxon>
    </lineage>
</organism>
<evidence type="ECO:0000313" key="2">
    <source>
        <dbReference type="Proteomes" id="UP000569732"/>
    </source>
</evidence>
<sequence>MNQVGFAQLMEMGPALSHVGWLQFMKHVPELRKMIKRMENGNYKDNLLEELSDAMGGWANGRLMHQVTNQIDDFGATFNGHTNKWDKLERGLDHMGKFTANMSGFHSINHMLQNLTMKGMAQNFLDYSLKNKRVMSTDRLRELGIDDELLSKIKHEYRHVESKNGKLTRMNFDKWDPDVHAKFSYAIGLWGRRIIQEQDFGDGVSYLMSKELGKTLIQFRTFAITAYSKQLL</sequence>